<comment type="similarity">
    <text evidence="6">Belongs to the protoporphyrinogen/coproporphyrinogen oxidase family. Coproporphyrinogen III oxidase subfamily.</text>
</comment>
<dbReference type="UniPathway" id="UPA00252"/>
<keyword evidence="5 6" id="KW-0350">Heme biosynthesis</keyword>
<name>A0A7V4XV43_9BACT</name>
<keyword evidence="3 6" id="KW-0274">FAD</keyword>
<proteinExistence type="inferred from homology"/>
<keyword evidence="2 6" id="KW-0285">Flavoprotein</keyword>
<reference evidence="8" key="1">
    <citation type="journal article" date="2020" name="mSystems">
        <title>Genome- and Community-Level Interaction Insights into Carbon Utilization and Element Cycling Functions of Hydrothermarchaeota in Hydrothermal Sediment.</title>
        <authorList>
            <person name="Zhou Z."/>
            <person name="Liu Y."/>
            <person name="Xu W."/>
            <person name="Pan J."/>
            <person name="Luo Z.H."/>
            <person name="Li M."/>
        </authorList>
    </citation>
    <scope>NUCLEOTIDE SEQUENCE [LARGE SCALE GENOMIC DNA]</scope>
    <source>
        <strain evidence="8">SpSt-855</strain>
    </source>
</reference>
<gene>
    <name evidence="8" type="primary">hemG</name>
    <name evidence="8" type="ORF">ENW50_12780</name>
</gene>
<dbReference type="PANTHER" id="PTHR42923">
    <property type="entry name" value="PROTOPORPHYRINOGEN OXIDASE"/>
    <property type="match status" value="1"/>
</dbReference>
<dbReference type="NCBIfam" id="TIGR00562">
    <property type="entry name" value="proto_IX_ox"/>
    <property type="match status" value="1"/>
</dbReference>
<keyword evidence="6" id="KW-0963">Cytoplasm</keyword>
<dbReference type="InterPro" id="IPR036188">
    <property type="entry name" value="FAD/NAD-bd_sf"/>
</dbReference>
<evidence type="ECO:0000256" key="6">
    <source>
        <dbReference type="RuleBase" id="RU364052"/>
    </source>
</evidence>
<evidence type="ECO:0000259" key="7">
    <source>
        <dbReference type="Pfam" id="PF01593"/>
    </source>
</evidence>
<comment type="caution">
    <text evidence="8">The sequence shown here is derived from an EMBL/GenBank/DDBJ whole genome shotgun (WGS) entry which is preliminary data.</text>
</comment>
<organism evidence="8">
    <name type="scientific">Acidobacterium capsulatum</name>
    <dbReference type="NCBI Taxonomy" id="33075"/>
    <lineage>
        <taxon>Bacteria</taxon>
        <taxon>Pseudomonadati</taxon>
        <taxon>Acidobacteriota</taxon>
        <taxon>Terriglobia</taxon>
        <taxon>Terriglobales</taxon>
        <taxon>Acidobacteriaceae</taxon>
        <taxon>Acidobacterium</taxon>
    </lineage>
</organism>
<dbReference type="InterPro" id="IPR004572">
    <property type="entry name" value="Protoporphyrinogen_oxidase"/>
</dbReference>
<dbReference type="GO" id="GO:0006783">
    <property type="term" value="P:heme biosynthetic process"/>
    <property type="evidence" value="ECO:0007669"/>
    <property type="project" value="UniProtKB-UniRule"/>
</dbReference>
<feature type="domain" description="Amine oxidase" evidence="7">
    <location>
        <begin position="11"/>
        <end position="464"/>
    </location>
</feature>
<keyword evidence="4 6" id="KW-0560">Oxidoreductase</keyword>
<dbReference type="Pfam" id="PF01593">
    <property type="entry name" value="Amino_oxidase"/>
    <property type="match status" value="1"/>
</dbReference>
<dbReference type="EC" id="1.3.3.15" evidence="6"/>
<evidence type="ECO:0000256" key="2">
    <source>
        <dbReference type="ARBA" id="ARBA00022630"/>
    </source>
</evidence>
<dbReference type="Gene3D" id="3.50.50.60">
    <property type="entry name" value="FAD/NAD(P)-binding domain"/>
    <property type="match status" value="1"/>
</dbReference>
<dbReference type="PROSITE" id="PS51257">
    <property type="entry name" value="PROKAR_LIPOPROTEIN"/>
    <property type="match status" value="1"/>
</dbReference>
<dbReference type="SUPFAM" id="SSF51905">
    <property type="entry name" value="FAD/NAD(P)-binding domain"/>
    <property type="match status" value="1"/>
</dbReference>
<evidence type="ECO:0000256" key="5">
    <source>
        <dbReference type="ARBA" id="ARBA00023133"/>
    </source>
</evidence>
<dbReference type="InterPro" id="IPR002937">
    <property type="entry name" value="Amino_oxidase"/>
</dbReference>
<dbReference type="AlphaFoldDB" id="A0A7V4XV43"/>
<dbReference type="GO" id="GO:0004729">
    <property type="term" value="F:oxygen-dependent protoporphyrinogen oxidase activity"/>
    <property type="evidence" value="ECO:0007669"/>
    <property type="project" value="UniProtKB-UniRule"/>
</dbReference>
<dbReference type="Gene3D" id="3.90.660.20">
    <property type="entry name" value="Protoporphyrinogen oxidase, mitochondrial, domain 2"/>
    <property type="match status" value="1"/>
</dbReference>
<comment type="pathway">
    <text evidence="6">Porphyrin-containing compound metabolism; protoheme biosynthesis.</text>
</comment>
<comment type="cofactor">
    <cofactor evidence="1 6">
        <name>FAD</name>
        <dbReference type="ChEBI" id="CHEBI:57692"/>
    </cofactor>
</comment>
<dbReference type="InterPro" id="IPR050464">
    <property type="entry name" value="Zeta_carotene_desat/Oxidored"/>
</dbReference>
<comment type="subcellular location">
    <subcellularLocation>
        <location evidence="6">Cytoplasm</location>
    </subcellularLocation>
</comment>
<dbReference type="GO" id="GO:0005737">
    <property type="term" value="C:cytoplasm"/>
    <property type="evidence" value="ECO:0007669"/>
    <property type="project" value="UniProtKB-SubCell"/>
</dbReference>
<comment type="function">
    <text evidence="6">Involved in coproporphyrin-dependent heme b biosynthesis. Catalyzes the oxidation of coproporphyrinogen III to coproporphyrin III.</text>
</comment>
<dbReference type="EMBL" id="DTKL01000080">
    <property type="protein sequence ID" value="HGY95541.1"/>
    <property type="molecule type" value="Genomic_DNA"/>
</dbReference>
<evidence type="ECO:0000256" key="1">
    <source>
        <dbReference type="ARBA" id="ARBA00001974"/>
    </source>
</evidence>
<sequence length="467" mass="50133">MKRIAVIGGGISGLTAAWQLTQLGQSCTLFEAGARLGGIVETERRDGFVIECGPDSWVAEKPWARELAVELGLEDEIIASNDFQRRTWLLRDDQLLPMPDGMRMMVPTRLDALEGSLLFSQEAIRAYAAEPLRAEELRAEALPEGQDESVASFVRRHFGEEVTRTIAAPLLAGVFGGDVERLSVRSVMAPFVKMEQEHGSLIAALQARAPKPGRGGASIFGSLRSGLGTLAEKMSEALPPSSVRYKTAVQALVREGHQWRVSSGQDSGLFDAVLLATPAHVTRELLAHLDAAAGALLPTEASSAIVVALAYDRAAARHMRVPEGFGYLVPPPQSGQGPGDDSLLACTFVDQKFPHRAPEGCVLLRAFFGGAAAERLLHAPEGELIARAQEQLAVALGPLPAPAFSLVRCWPLSLPQYETGHLDRMRELEARLAEFPGLTLLGNAYHGVGLPDLIRQARSAARALVSA</sequence>
<dbReference type="Gene3D" id="1.10.3110.10">
    <property type="entry name" value="protoporphyrinogen ix oxidase, domain 3"/>
    <property type="match status" value="1"/>
</dbReference>
<evidence type="ECO:0000313" key="8">
    <source>
        <dbReference type="EMBL" id="HGY95541.1"/>
    </source>
</evidence>
<dbReference type="PANTHER" id="PTHR42923:SF3">
    <property type="entry name" value="PROTOPORPHYRINOGEN OXIDASE"/>
    <property type="match status" value="1"/>
</dbReference>
<dbReference type="SUPFAM" id="SSF54373">
    <property type="entry name" value="FAD-linked reductases, C-terminal domain"/>
    <property type="match status" value="1"/>
</dbReference>
<protein>
    <recommendedName>
        <fullName evidence="6">Coproporphyrinogen III oxidase</fullName>
        <ecNumber evidence="6">1.3.3.15</ecNumber>
    </recommendedName>
</protein>
<comment type="catalytic activity">
    <reaction evidence="6">
        <text>coproporphyrinogen III + 3 O2 = coproporphyrin III + 3 H2O2</text>
        <dbReference type="Rhea" id="RHEA:43436"/>
        <dbReference type="ChEBI" id="CHEBI:15379"/>
        <dbReference type="ChEBI" id="CHEBI:16240"/>
        <dbReference type="ChEBI" id="CHEBI:57309"/>
        <dbReference type="ChEBI" id="CHEBI:131725"/>
        <dbReference type="EC" id="1.3.3.15"/>
    </reaction>
</comment>
<evidence type="ECO:0000256" key="4">
    <source>
        <dbReference type="ARBA" id="ARBA00023002"/>
    </source>
</evidence>
<evidence type="ECO:0000256" key="3">
    <source>
        <dbReference type="ARBA" id="ARBA00022827"/>
    </source>
</evidence>
<accession>A0A7V4XV43</accession>